<dbReference type="InterPro" id="IPR052823">
    <property type="entry name" value="SXP/RAL-2_related"/>
</dbReference>
<feature type="chain" id="PRO_5002060941" description="SXP/RAL-2 family protein Ani s 5-like cation-binding domain-containing protein" evidence="1">
    <location>
        <begin position="17"/>
        <end position="212"/>
    </location>
</feature>
<keyword evidence="4" id="KW-1185">Reference proteome</keyword>
<dbReference type="Pfam" id="PF02520">
    <property type="entry name" value="ANIS5_cation-bd"/>
    <property type="match status" value="1"/>
</dbReference>
<dbReference type="AlphaFoldDB" id="A0A0B1SFM7"/>
<dbReference type="InterPro" id="IPR003677">
    <property type="entry name" value="ANIS5_cation-bd"/>
</dbReference>
<dbReference type="OrthoDB" id="5845888at2759"/>
<dbReference type="Proteomes" id="UP000053660">
    <property type="component" value="Unassembled WGS sequence"/>
</dbReference>
<evidence type="ECO:0000256" key="1">
    <source>
        <dbReference type="SAM" id="SignalP"/>
    </source>
</evidence>
<keyword evidence="1" id="KW-0732">Signal</keyword>
<evidence type="ECO:0000313" key="4">
    <source>
        <dbReference type="Proteomes" id="UP000053660"/>
    </source>
</evidence>
<dbReference type="PANTHER" id="PTHR21593">
    <property type="entry name" value="PRION-LIKE- Q/N-RICH -DOMAIN-BEARING PROTEIN PROTEIN"/>
    <property type="match status" value="1"/>
</dbReference>
<reference evidence="3 4" key="1">
    <citation type="submission" date="2014-03" db="EMBL/GenBank/DDBJ databases">
        <title>Draft genome of the hookworm Oesophagostomum dentatum.</title>
        <authorList>
            <person name="Mitreva M."/>
        </authorList>
    </citation>
    <scope>NUCLEOTIDE SEQUENCE [LARGE SCALE GENOMIC DNA]</scope>
    <source>
        <strain evidence="3 4">OD-Hann</strain>
    </source>
</reference>
<proteinExistence type="predicted"/>
<organism evidence="3 4">
    <name type="scientific">Oesophagostomum dentatum</name>
    <name type="common">Nodular worm</name>
    <dbReference type="NCBI Taxonomy" id="61180"/>
    <lineage>
        <taxon>Eukaryota</taxon>
        <taxon>Metazoa</taxon>
        <taxon>Ecdysozoa</taxon>
        <taxon>Nematoda</taxon>
        <taxon>Chromadorea</taxon>
        <taxon>Rhabditida</taxon>
        <taxon>Rhabditina</taxon>
        <taxon>Rhabditomorpha</taxon>
        <taxon>Strongyloidea</taxon>
        <taxon>Strongylidae</taxon>
        <taxon>Oesophagostomum</taxon>
    </lineage>
</organism>
<name>A0A0B1SFM7_OESDE</name>
<gene>
    <name evidence="3" type="ORF">OESDEN_17640</name>
</gene>
<accession>A0A0B1SFM7</accession>
<dbReference type="PANTHER" id="PTHR21593:SF36">
    <property type="entry name" value="DUF148 DOMAIN-CONTAINING PROTEIN-RELATED"/>
    <property type="match status" value="1"/>
</dbReference>
<evidence type="ECO:0000313" key="3">
    <source>
        <dbReference type="EMBL" id="KHJ82666.1"/>
    </source>
</evidence>
<protein>
    <recommendedName>
        <fullName evidence="2">SXP/RAL-2 family protein Ani s 5-like cation-binding domain-containing protein</fullName>
    </recommendedName>
</protein>
<dbReference type="EMBL" id="KN577859">
    <property type="protein sequence ID" value="KHJ82666.1"/>
    <property type="molecule type" value="Genomic_DNA"/>
</dbReference>
<sequence length="212" mass="25311">MNQILAFLTIAGTSLCYCYHHGWHGMFGRHWGGYHHFPRHHHYFMMNPPPPYLQDVSERAADEFYETVSDMGLTFNQQKDAIQKWAKRHEILDKVQKFDSKIQDLKTKMKAKVAKLATDLPTALEKFWSIVENRTYTPVDQRYALEKLSFEDPPLYHVMRFAIEQFLPLYDPYEGQRGPGAFYRYSDDDFYRGRRYNSRYDDRLGRRYEGIT</sequence>
<evidence type="ECO:0000259" key="2">
    <source>
        <dbReference type="Pfam" id="PF02520"/>
    </source>
</evidence>
<feature type="signal peptide" evidence="1">
    <location>
        <begin position="1"/>
        <end position="16"/>
    </location>
</feature>
<feature type="domain" description="SXP/RAL-2 family protein Ani s 5-like cation-binding" evidence="2">
    <location>
        <begin position="60"/>
        <end position="165"/>
    </location>
</feature>